<feature type="region of interest" description="Disordered" evidence="7">
    <location>
        <begin position="425"/>
        <end position="472"/>
    </location>
</feature>
<dbReference type="GO" id="GO:0005159">
    <property type="term" value="F:insulin-like growth factor receptor binding"/>
    <property type="evidence" value="ECO:0007669"/>
    <property type="project" value="TreeGrafter"/>
</dbReference>
<keyword evidence="5" id="KW-0339">Growth factor</keyword>
<comment type="caution">
    <text evidence="9">The sequence shown here is derived from an EMBL/GenBank/DDBJ whole genome shotgun (WGS) entry which is preliminary data.</text>
</comment>
<evidence type="ECO:0000313" key="9">
    <source>
        <dbReference type="EMBL" id="GCB63116.1"/>
    </source>
</evidence>
<dbReference type="PANTHER" id="PTHR46886:SF1">
    <property type="entry name" value="INSULIN-LIKE GROWTH FACTOR II"/>
    <property type="match status" value="1"/>
</dbReference>
<dbReference type="GO" id="GO:1905564">
    <property type="term" value="P:positive regulation of vascular endothelial cell proliferation"/>
    <property type="evidence" value="ECO:0007669"/>
    <property type="project" value="TreeGrafter"/>
</dbReference>
<evidence type="ECO:0000256" key="7">
    <source>
        <dbReference type="SAM" id="MobiDB-lite"/>
    </source>
</evidence>
<evidence type="ECO:0000256" key="1">
    <source>
        <dbReference type="ARBA" id="ARBA00004613"/>
    </source>
</evidence>
<comment type="subcellular location">
    <subcellularLocation>
        <location evidence="1 6">Secreted</location>
    </subcellularLocation>
</comment>
<feature type="region of interest" description="Disordered" evidence="7">
    <location>
        <begin position="283"/>
        <end position="374"/>
    </location>
</feature>
<dbReference type="FunFam" id="1.10.100.10:FF:000001">
    <property type="entry name" value="insulin-like growth factor I isoform X1"/>
    <property type="match status" value="1"/>
</dbReference>
<dbReference type="InterPro" id="IPR022352">
    <property type="entry name" value="Ins/IGF/rlx"/>
</dbReference>
<feature type="compositionally biased region" description="Basic residues" evidence="7">
    <location>
        <begin position="344"/>
        <end position="361"/>
    </location>
</feature>
<proteinExistence type="inferred from homology"/>
<dbReference type="Gene3D" id="1.10.100.10">
    <property type="entry name" value="Insulin-like"/>
    <property type="match status" value="1"/>
</dbReference>
<dbReference type="GO" id="GO:0005179">
    <property type="term" value="F:hormone activity"/>
    <property type="evidence" value="ECO:0007669"/>
    <property type="project" value="InterPro"/>
</dbReference>
<sequence>MGKCHALSSTGIRQVPTFLGTHPYKVIGFRSPVQPMCIVLALTVCMGTSEARIEETLCGAELVDALQFICAERGFYFAPRTWYPISRVMGRRSLQNRGIVEQCCFRSCDLMILETYCATPPEGARSTPSTAPQRPLLHRIVGKRSLGSDQDNLTWPGGHLEKYLSFASPASPPKTKIPDWPGRVDASPPSNSGRLLPQGQQKLCRRLGQCVPSSKMGTHLLDPGMTENKLCQEEMQSLIVLKNETKMVMEAFLRRMMMHNEAAKVGHVGRYYHDAKMFISKTPEDQDSNVTVKTHNRRKSNQKGILERESEEKKKSLKRVEGAEEDSEWGTSDEEIAQAEEKKHGFRTTIKRLIRRQRKKKSSSDDSNKKSKDSLDLLEAHGSAKHKADQKANSLKRQKGPNPLIACAVGSMDSVSSVAKEVAAQEGIKHSSKRRGSQRFLNLFKKPSQGKTLDHSSEKSQESEPPSPRPNTLALIDEQLNRMDIANVEEQHEGPTSSPELTKIALTMELTRRVAGISSHPVQQLMGYSMQYMDLFVPWLQENGGWTMVFPLDDVSEHQID</sequence>
<dbReference type="GO" id="GO:0008083">
    <property type="term" value="F:growth factor activity"/>
    <property type="evidence" value="ECO:0007669"/>
    <property type="project" value="UniProtKB-KW"/>
</dbReference>
<protein>
    <recommendedName>
        <fullName evidence="8">Insulin-like domain-containing protein</fullName>
    </recommendedName>
</protein>
<keyword evidence="3 6" id="KW-0964">Secreted</keyword>
<dbReference type="EMBL" id="BFAA01007874">
    <property type="protein sequence ID" value="GCB63116.1"/>
    <property type="molecule type" value="Genomic_DNA"/>
</dbReference>
<feature type="compositionally biased region" description="Basic and acidic residues" evidence="7">
    <location>
        <begin position="452"/>
        <end position="462"/>
    </location>
</feature>
<keyword evidence="4" id="KW-0732">Signal</keyword>
<dbReference type="PANTHER" id="PTHR46886">
    <property type="entry name" value="INSULIN-LIKE GROWTH FACTOR II"/>
    <property type="match status" value="1"/>
</dbReference>
<dbReference type="GO" id="GO:0051147">
    <property type="term" value="P:regulation of muscle cell differentiation"/>
    <property type="evidence" value="ECO:0007669"/>
    <property type="project" value="TreeGrafter"/>
</dbReference>
<dbReference type="SMART" id="SM00078">
    <property type="entry name" value="IlGF"/>
    <property type="match status" value="1"/>
</dbReference>
<dbReference type="PROSITE" id="PS00262">
    <property type="entry name" value="INSULIN"/>
    <property type="match status" value="1"/>
</dbReference>
<dbReference type="OrthoDB" id="10019596at2759"/>
<gene>
    <name evidence="9" type="ORF">scyTo_0014588</name>
</gene>
<evidence type="ECO:0000313" key="10">
    <source>
        <dbReference type="Proteomes" id="UP000288216"/>
    </source>
</evidence>
<organism evidence="9 10">
    <name type="scientific">Scyliorhinus torazame</name>
    <name type="common">Cloudy catshark</name>
    <name type="synonym">Catulus torazame</name>
    <dbReference type="NCBI Taxonomy" id="75743"/>
    <lineage>
        <taxon>Eukaryota</taxon>
        <taxon>Metazoa</taxon>
        <taxon>Chordata</taxon>
        <taxon>Craniata</taxon>
        <taxon>Vertebrata</taxon>
        <taxon>Chondrichthyes</taxon>
        <taxon>Elasmobranchii</taxon>
        <taxon>Galeomorphii</taxon>
        <taxon>Galeoidea</taxon>
        <taxon>Carcharhiniformes</taxon>
        <taxon>Scyliorhinidae</taxon>
        <taxon>Scyliorhinus</taxon>
    </lineage>
</organism>
<dbReference type="GO" id="GO:0046628">
    <property type="term" value="P:positive regulation of insulin receptor signaling pathway"/>
    <property type="evidence" value="ECO:0007669"/>
    <property type="project" value="TreeGrafter"/>
</dbReference>
<dbReference type="GO" id="GO:0043539">
    <property type="term" value="F:protein serine/threonine kinase activator activity"/>
    <property type="evidence" value="ECO:0007669"/>
    <property type="project" value="TreeGrafter"/>
</dbReference>
<evidence type="ECO:0000256" key="2">
    <source>
        <dbReference type="ARBA" id="ARBA00009034"/>
    </source>
</evidence>
<dbReference type="CDD" id="cd04368">
    <property type="entry name" value="IlGF"/>
    <property type="match status" value="1"/>
</dbReference>
<dbReference type="GO" id="GO:0005615">
    <property type="term" value="C:extracellular space"/>
    <property type="evidence" value="ECO:0007669"/>
    <property type="project" value="TreeGrafter"/>
</dbReference>
<feature type="region of interest" description="Disordered" evidence="7">
    <location>
        <begin position="170"/>
        <end position="194"/>
    </location>
</feature>
<dbReference type="STRING" id="75743.A0A401NQG9"/>
<dbReference type="GO" id="GO:0045944">
    <property type="term" value="P:positive regulation of transcription by RNA polymerase II"/>
    <property type="evidence" value="ECO:0007669"/>
    <property type="project" value="TreeGrafter"/>
</dbReference>
<accession>A0A401NQG9</accession>
<dbReference type="AlphaFoldDB" id="A0A401NQG9"/>
<dbReference type="PRINTS" id="PR00276">
    <property type="entry name" value="INSULINFAMLY"/>
</dbReference>
<evidence type="ECO:0000259" key="8">
    <source>
        <dbReference type="SMART" id="SM00078"/>
    </source>
</evidence>
<evidence type="ECO:0000256" key="5">
    <source>
        <dbReference type="ARBA" id="ARBA00023030"/>
    </source>
</evidence>
<evidence type="ECO:0000256" key="4">
    <source>
        <dbReference type="ARBA" id="ARBA00022729"/>
    </source>
</evidence>
<evidence type="ECO:0000256" key="3">
    <source>
        <dbReference type="ARBA" id="ARBA00022525"/>
    </source>
</evidence>
<dbReference type="InterPro" id="IPR036438">
    <property type="entry name" value="Insulin-like_sf"/>
</dbReference>
<dbReference type="InterPro" id="IPR022353">
    <property type="entry name" value="Insulin_CS"/>
</dbReference>
<evidence type="ECO:0000256" key="6">
    <source>
        <dbReference type="RuleBase" id="RU000406"/>
    </source>
</evidence>
<dbReference type="GO" id="GO:0042104">
    <property type="term" value="P:positive regulation of activated T cell proliferation"/>
    <property type="evidence" value="ECO:0007669"/>
    <property type="project" value="TreeGrafter"/>
</dbReference>
<dbReference type="SUPFAM" id="SSF56994">
    <property type="entry name" value="Insulin-like"/>
    <property type="match status" value="1"/>
</dbReference>
<feature type="region of interest" description="Disordered" evidence="7">
    <location>
        <begin position="382"/>
        <end position="401"/>
    </location>
</feature>
<dbReference type="Proteomes" id="UP000288216">
    <property type="component" value="Unassembled WGS sequence"/>
</dbReference>
<feature type="compositionally biased region" description="Basic and acidic residues" evidence="7">
    <location>
        <begin position="362"/>
        <end position="374"/>
    </location>
</feature>
<feature type="compositionally biased region" description="Basic and acidic residues" evidence="7">
    <location>
        <begin position="305"/>
        <end position="322"/>
    </location>
</feature>
<dbReference type="InterPro" id="IPR016179">
    <property type="entry name" value="Insulin-like"/>
</dbReference>
<feature type="compositionally biased region" description="Acidic residues" evidence="7">
    <location>
        <begin position="323"/>
        <end position="338"/>
    </location>
</feature>
<name>A0A401NQG9_SCYTO</name>
<comment type="similarity">
    <text evidence="2 6">Belongs to the insulin family.</text>
</comment>
<dbReference type="Pfam" id="PF00049">
    <property type="entry name" value="Insulin"/>
    <property type="match status" value="1"/>
</dbReference>
<feature type="domain" description="Insulin-like" evidence="8">
    <location>
        <begin position="55"/>
        <end position="117"/>
    </location>
</feature>
<keyword evidence="10" id="KW-1185">Reference proteome</keyword>
<reference evidence="9 10" key="1">
    <citation type="journal article" date="2018" name="Nat. Ecol. Evol.">
        <title>Shark genomes provide insights into elasmobranch evolution and the origin of vertebrates.</title>
        <authorList>
            <person name="Hara Y"/>
            <person name="Yamaguchi K"/>
            <person name="Onimaru K"/>
            <person name="Kadota M"/>
            <person name="Koyanagi M"/>
            <person name="Keeley SD"/>
            <person name="Tatsumi K"/>
            <person name="Tanaka K"/>
            <person name="Motone F"/>
            <person name="Kageyama Y"/>
            <person name="Nozu R"/>
            <person name="Adachi N"/>
            <person name="Nishimura O"/>
            <person name="Nakagawa R"/>
            <person name="Tanegashima C"/>
            <person name="Kiyatake I"/>
            <person name="Matsumoto R"/>
            <person name="Murakumo K"/>
            <person name="Nishida K"/>
            <person name="Terakita A"/>
            <person name="Kuratani S"/>
            <person name="Sato K"/>
            <person name="Hyodo S Kuraku.S."/>
        </authorList>
    </citation>
    <scope>NUCLEOTIDE SEQUENCE [LARGE SCALE GENOMIC DNA]</scope>
</reference>
<dbReference type="GO" id="GO:0043410">
    <property type="term" value="P:positive regulation of MAPK cascade"/>
    <property type="evidence" value="ECO:0007669"/>
    <property type="project" value="TreeGrafter"/>
</dbReference>